<comment type="caution">
    <text evidence="1">The sequence shown here is derived from an EMBL/GenBank/DDBJ whole genome shotgun (WGS) entry which is preliminary data.</text>
</comment>
<dbReference type="PANTHER" id="PTHR39104">
    <property type="entry name" value="AMINO ACID-LIGASE"/>
    <property type="match status" value="1"/>
</dbReference>
<dbReference type="STRING" id="2094558.A0A314XTF0"/>
<reference evidence="1 2" key="1">
    <citation type="submission" date="2018-02" db="EMBL/GenBank/DDBJ databases">
        <title>Draft genome of wild Prunus yedoensis var. nudiflora.</title>
        <authorList>
            <person name="Baek S."/>
            <person name="Kim J.-H."/>
            <person name="Choi K."/>
            <person name="Kim G.-B."/>
            <person name="Cho A."/>
            <person name="Jang H."/>
            <person name="Shin C.-H."/>
            <person name="Yu H.-J."/>
            <person name="Mun J.-H."/>
        </authorList>
    </citation>
    <scope>NUCLEOTIDE SEQUENCE [LARGE SCALE GENOMIC DNA]</scope>
    <source>
        <strain evidence="2">cv. Jeju island</strain>
        <tissue evidence="1">Leaf</tissue>
    </source>
</reference>
<dbReference type="PANTHER" id="PTHR39104:SF1">
    <property type="entry name" value="AMINO ACID-LIGASE"/>
    <property type="match status" value="1"/>
</dbReference>
<dbReference type="EMBL" id="PJQY01002160">
    <property type="protein sequence ID" value="PQP95919.1"/>
    <property type="molecule type" value="Genomic_DNA"/>
</dbReference>
<dbReference type="Proteomes" id="UP000250321">
    <property type="component" value="Unassembled WGS sequence"/>
</dbReference>
<evidence type="ECO:0000313" key="2">
    <source>
        <dbReference type="Proteomes" id="UP000250321"/>
    </source>
</evidence>
<gene>
    <name evidence="1" type="ORF">Pyn_03993</name>
</gene>
<dbReference type="AlphaFoldDB" id="A0A314XTF0"/>
<evidence type="ECO:0000313" key="1">
    <source>
        <dbReference type="EMBL" id="PQP95919.1"/>
    </source>
</evidence>
<organism evidence="1 2">
    <name type="scientific">Prunus yedoensis var. nudiflora</name>
    <dbReference type="NCBI Taxonomy" id="2094558"/>
    <lineage>
        <taxon>Eukaryota</taxon>
        <taxon>Viridiplantae</taxon>
        <taxon>Streptophyta</taxon>
        <taxon>Embryophyta</taxon>
        <taxon>Tracheophyta</taxon>
        <taxon>Spermatophyta</taxon>
        <taxon>Magnoliopsida</taxon>
        <taxon>eudicotyledons</taxon>
        <taxon>Gunneridae</taxon>
        <taxon>Pentapetalae</taxon>
        <taxon>rosids</taxon>
        <taxon>fabids</taxon>
        <taxon>Rosales</taxon>
        <taxon>Rosaceae</taxon>
        <taxon>Amygdaloideae</taxon>
        <taxon>Amygdaleae</taxon>
        <taxon>Prunus</taxon>
    </lineage>
</organism>
<proteinExistence type="predicted"/>
<accession>A0A314XTF0</accession>
<name>A0A314XTF0_PRUYE</name>
<sequence length="217" mass="24055">MAENKARRTIKLFCPSVAKTVLLLVWEEQRLDLGSIARTFGLDPLTLKLNGHFISRGLDLIASSVTWKSLLSFFSAKGLSTGENDSSPIVVDGKLCKVGTKRGHELHEVVDNRGRAAFEDDSLLIKSKKTRKSNLGTSTESNGRIGICSSKRKQLSEDVNLLKKLKISETNPDIQGRSKSQSSSISGAQLRCSYMREKMKRKREDEAVVSAPYKEII</sequence>
<dbReference type="OrthoDB" id="751983at2759"/>
<keyword evidence="2" id="KW-1185">Reference proteome</keyword>
<protein>
    <submittedName>
        <fullName evidence="1">Uncharacterized protein</fullName>
    </submittedName>
</protein>